<protein>
    <recommendedName>
        <fullName evidence="3">BED-type domain-containing protein</fullName>
    </recommendedName>
</protein>
<name>A0AAV0WET2_9HEMI</name>
<evidence type="ECO:0008006" key="3">
    <source>
        <dbReference type="Google" id="ProtNLM"/>
    </source>
</evidence>
<comment type="caution">
    <text evidence="1">The sequence shown here is derived from an EMBL/GenBank/DDBJ whole genome shotgun (WGS) entry which is preliminary data.</text>
</comment>
<evidence type="ECO:0000313" key="2">
    <source>
        <dbReference type="Proteomes" id="UP001160148"/>
    </source>
</evidence>
<dbReference type="Proteomes" id="UP001160148">
    <property type="component" value="Unassembled WGS sequence"/>
</dbReference>
<gene>
    <name evidence="1" type="ORF">MEUPH1_LOCUS10227</name>
</gene>
<sequence length="105" mass="11978">MNRKVPFPQKFRAEWKNNSLLKDWIEEVEDKTLVKCKFCKSSMSARLADLTAHAHTKKHLKSSEPFSCARQVKLPFQSISNDIKLKTASLEANLSLFVNSHCAIS</sequence>
<accession>A0AAV0WET2</accession>
<dbReference type="AlphaFoldDB" id="A0AAV0WET2"/>
<dbReference type="EMBL" id="CARXXK010000002">
    <property type="protein sequence ID" value="CAI6354193.1"/>
    <property type="molecule type" value="Genomic_DNA"/>
</dbReference>
<proteinExistence type="predicted"/>
<reference evidence="1 2" key="1">
    <citation type="submission" date="2023-01" db="EMBL/GenBank/DDBJ databases">
        <authorList>
            <person name="Whitehead M."/>
        </authorList>
    </citation>
    <scope>NUCLEOTIDE SEQUENCE [LARGE SCALE GENOMIC DNA]</scope>
</reference>
<organism evidence="1 2">
    <name type="scientific">Macrosiphum euphorbiae</name>
    <name type="common">potato aphid</name>
    <dbReference type="NCBI Taxonomy" id="13131"/>
    <lineage>
        <taxon>Eukaryota</taxon>
        <taxon>Metazoa</taxon>
        <taxon>Ecdysozoa</taxon>
        <taxon>Arthropoda</taxon>
        <taxon>Hexapoda</taxon>
        <taxon>Insecta</taxon>
        <taxon>Pterygota</taxon>
        <taxon>Neoptera</taxon>
        <taxon>Paraneoptera</taxon>
        <taxon>Hemiptera</taxon>
        <taxon>Sternorrhyncha</taxon>
        <taxon>Aphidomorpha</taxon>
        <taxon>Aphidoidea</taxon>
        <taxon>Aphididae</taxon>
        <taxon>Macrosiphini</taxon>
        <taxon>Macrosiphum</taxon>
    </lineage>
</organism>
<evidence type="ECO:0000313" key="1">
    <source>
        <dbReference type="EMBL" id="CAI6354193.1"/>
    </source>
</evidence>
<keyword evidence="2" id="KW-1185">Reference proteome</keyword>